<keyword evidence="1" id="KW-1133">Transmembrane helix</keyword>
<organism evidence="2 4">
    <name type="scientific">Anaeramoeba flamelloides</name>
    <dbReference type="NCBI Taxonomy" id="1746091"/>
    <lineage>
        <taxon>Eukaryota</taxon>
        <taxon>Metamonada</taxon>
        <taxon>Anaeramoebidae</taxon>
        <taxon>Anaeramoeba</taxon>
    </lineage>
</organism>
<feature type="transmembrane region" description="Helical" evidence="1">
    <location>
        <begin position="50"/>
        <end position="73"/>
    </location>
</feature>
<proteinExistence type="predicted"/>
<sequence length="106" mass="11890">MNDKVSRKWLYFAILLIGVCGVLISILLIVPEDSNDKDSPKVLLISKTPGIVLTIFFSLVIAASISLLIHYYCNTQKEDTFAEPMTVLLNHEEDEGDQIDSEVDVY</sequence>
<name>A0AAV8A1N4_9EUKA</name>
<reference evidence="3" key="1">
    <citation type="submission" date="2022-08" db="EMBL/GenBank/DDBJ databases">
        <title>Novel sulfate-reducing endosymbionts in the free-living metamonad Anaeramoeba.</title>
        <authorList>
            <person name="Jerlstrom-Hultqvist J."/>
            <person name="Cepicka I."/>
            <person name="Gallot-Lavallee L."/>
            <person name="Salas-Leiva D."/>
            <person name="Curtis B.A."/>
            <person name="Zahonova K."/>
            <person name="Pipaliya S."/>
            <person name="Dacks J."/>
            <person name="Roger A.J."/>
        </authorList>
    </citation>
    <scope>NUCLEOTIDE SEQUENCE</scope>
    <source>
        <strain evidence="3">Schooner1</strain>
    </source>
</reference>
<comment type="caution">
    <text evidence="2">The sequence shown here is derived from an EMBL/GenBank/DDBJ whole genome shotgun (WGS) entry which is preliminary data.</text>
</comment>
<evidence type="ECO:0000256" key="1">
    <source>
        <dbReference type="SAM" id="Phobius"/>
    </source>
</evidence>
<evidence type="ECO:0000313" key="3">
    <source>
        <dbReference type="EMBL" id="KAJ6237453.1"/>
    </source>
</evidence>
<dbReference type="EMBL" id="JANTQA010000016">
    <property type="protein sequence ID" value="KAJ3447394.1"/>
    <property type="molecule type" value="Genomic_DNA"/>
</dbReference>
<gene>
    <name evidence="2" type="ORF">M0812_07624</name>
    <name evidence="3" type="ORF">M0813_27014</name>
</gene>
<dbReference type="EMBL" id="JAOAOG010000239">
    <property type="protein sequence ID" value="KAJ6237453.1"/>
    <property type="molecule type" value="Genomic_DNA"/>
</dbReference>
<dbReference type="AlphaFoldDB" id="A0AAV8A1N4"/>
<dbReference type="Proteomes" id="UP001150062">
    <property type="component" value="Unassembled WGS sequence"/>
</dbReference>
<evidence type="ECO:0000313" key="4">
    <source>
        <dbReference type="Proteomes" id="UP001146793"/>
    </source>
</evidence>
<feature type="transmembrane region" description="Helical" evidence="1">
    <location>
        <begin position="9"/>
        <end position="30"/>
    </location>
</feature>
<keyword evidence="5" id="KW-1185">Reference proteome</keyword>
<evidence type="ECO:0000313" key="5">
    <source>
        <dbReference type="Proteomes" id="UP001150062"/>
    </source>
</evidence>
<evidence type="ECO:0000313" key="2">
    <source>
        <dbReference type="EMBL" id="KAJ3447394.1"/>
    </source>
</evidence>
<dbReference type="Proteomes" id="UP001146793">
    <property type="component" value="Unassembled WGS sequence"/>
</dbReference>
<keyword evidence="1" id="KW-0812">Transmembrane</keyword>
<protein>
    <submittedName>
        <fullName evidence="2">Uncharacterized protein</fullName>
    </submittedName>
</protein>
<reference evidence="2" key="2">
    <citation type="submission" date="2022-08" db="EMBL/GenBank/DDBJ databases">
        <title>Novel sulphate-reducing endosymbionts in the free-living metamonad Anaeramoeba.</title>
        <authorList>
            <person name="Jerlstrom-Hultqvist J."/>
            <person name="Cepicka I."/>
            <person name="Gallot-Lavallee L."/>
            <person name="Salas-Leiva D."/>
            <person name="Curtis B.A."/>
            <person name="Zahonova K."/>
            <person name="Pipaliya S."/>
            <person name="Dacks J."/>
            <person name="Roger A.J."/>
        </authorList>
    </citation>
    <scope>NUCLEOTIDE SEQUENCE</scope>
    <source>
        <strain evidence="2">Busselton2</strain>
    </source>
</reference>
<accession>A0AAV8A1N4</accession>
<keyword evidence="1" id="KW-0472">Membrane</keyword>